<keyword evidence="15" id="KW-1133">Transmembrane helix</keyword>
<dbReference type="InterPro" id="IPR036097">
    <property type="entry name" value="HisK_dim/P_sf"/>
</dbReference>
<dbReference type="SMART" id="SM00387">
    <property type="entry name" value="HATPase_c"/>
    <property type="match status" value="1"/>
</dbReference>
<evidence type="ECO:0000256" key="3">
    <source>
        <dbReference type="ARBA" id="ARBA00012438"/>
    </source>
</evidence>
<feature type="region of interest" description="Disordered" evidence="14">
    <location>
        <begin position="621"/>
        <end position="644"/>
    </location>
</feature>
<dbReference type="CDD" id="cd17546">
    <property type="entry name" value="REC_hyHK_CKI1_RcsC-like"/>
    <property type="match status" value="2"/>
</dbReference>
<dbReference type="PRINTS" id="PR00344">
    <property type="entry name" value="BCTRLSENSOR"/>
</dbReference>
<keyword evidence="15" id="KW-0472">Membrane</keyword>
<keyword evidence="9" id="KW-0902">Two-component regulatory system</keyword>
<keyword evidence="7" id="KW-0418">Kinase</keyword>
<comment type="catalytic activity">
    <reaction evidence="1">
        <text>ATP + protein L-histidine = ADP + protein N-phospho-L-histidine.</text>
        <dbReference type="EC" id="2.7.13.3"/>
    </reaction>
</comment>
<evidence type="ECO:0000256" key="14">
    <source>
        <dbReference type="SAM" id="MobiDB-lite"/>
    </source>
</evidence>
<evidence type="ECO:0000256" key="4">
    <source>
        <dbReference type="ARBA" id="ARBA00022553"/>
    </source>
</evidence>
<name>A0A0J1HG17_9GAMM</name>
<evidence type="ECO:0000256" key="13">
    <source>
        <dbReference type="SAM" id="Coils"/>
    </source>
</evidence>
<evidence type="ECO:0000256" key="10">
    <source>
        <dbReference type="ARBA" id="ARBA00064003"/>
    </source>
</evidence>
<evidence type="ECO:0000256" key="9">
    <source>
        <dbReference type="ARBA" id="ARBA00023012"/>
    </source>
</evidence>
<dbReference type="Pfam" id="PF00072">
    <property type="entry name" value="Response_reg"/>
    <property type="match status" value="2"/>
</dbReference>
<dbReference type="EC" id="2.7.13.3" evidence="3"/>
<dbReference type="Gene3D" id="3.30.565.10">
    <property type="entry name" value="Histidine kinase-like ATPase, C-terminal domain"/>
    <property type="match status" value="1"/>
</dbReference>
<evidence type="ECO:0000256" key="2">
    <source>
        <dbReference type="ARBA" id="ARBA00004370"/>
    </source>
</evidence>
<feature type="domain" description="Response regulatory" evidence="17">
    <location>
        <begin position="693"/>
        <end position="810"/>
    </location>
</feature>
<dbReference type="SUPFAM" id="SSF52172">
    <property type="entry name" value="CheY-like"/>
    <property type="match status" value="2"/>
</dbReference>
<dbReference type="RefSeq" id="WP_047884741.1">
    <property type="nucleotide sequence ID" value="NZ_LDOU01000006.1"/>
</dbReference>
<comment type="subunit">
    <text evidence="10">At low DSF concentrations, interacts with RpfF.</text>
</comment>
<dbReference type="InterPro" id="IPR036890">
    <property type="entry name" value="HATPase_C_sf"/>
</dbReference>
<dbReference type="Gene3D" id="3.40.50.2300">
    <property type="match status" value="2"/>
</dbReference>
<evidence type="ECO:0000256" key="6">
    <source>
        <dbReference type="ARBA" id="ARBA00022741"/>
    </source>
</evidence>
<evidence type="ECO:0000256" key="12">
    <source>
        <dbReference type="PROSITE-ProRule" id="PRU00169"/>
    </source>
</evidence>
<keyword evidence="8" id="KW-0067">ATP-binding</keyword>
<dbReference type="PANTHER" id="PTHR45339">
    <property type="entry name" value="HYBRID SIGNAL TRANSDUCTION HISTIDINE KINASE J"/>
    <property type="match status" value="1"/>
</dbReference>
<evidence type="ECO:0000259" key="16">
    <source>
        <dbReference type="PROSITE" id="PS50109"/>
    </source>
</evidence>
<feature type="domain" description="HAMP" evidence="18">
    <location>
        <begin position="176"/>
        <end position="231"/>
    </location>
</feature>
<dbReference type="CDD" id="cd16922">
    <property type="entry name" value="HATPase_EvgS-ArcB-TorS-like"/>
    <property type="match status" value="1"/>
</dbReference>
<dbReference type="InterPro" id="IPR005467">
    <property type="entry name" value="His_kinase_dom"/>
</dbReference>
<dbReference type="SMART" id="SM00448">
    <property type="entry name" value="REC"/>
    <property type="match status" value="2"/>
</dbReference>
<feature type="coiled-coil region" evidence="13">
    <location>
        <begin position="216"/>
        <end position="243"/>
    </location>
</feature>
<organism evidence="19 20">
    <name type="scientific">Photobacterium ganghwense</name>
    <dbReference type="NCBI Taxonomy" id="320778"/>
    <lineage>
        <taxon>Bacteria</taxon>
        <taxon>Pseudomonadati</taxon>
        <taxon>Pseudomonadota</taxon>
        <taxon>Gammaproteobacteria</taxon>
        <taxon>Vibrionales</taxon>
        <taxon>Vibrionaceae</taxon>
        <taxon>Photobacterium</taxon>
    </lineage>
</organism>
<dbReference type="Pfam" id="PF02518">
    <property type="entry name" value="HATPase_c"/>
    <property type="match status" value="1"/>
</dbReference>
<evidence type="ECO:0000256" key="7">
    <source>
        <dbReference type="ARBA" id="ARBA00022777"/>
    </source>
</evidence>
<dbReference type="SUPFAM" id="SSF55874">
    <property type="entry name" value="ATPase domain of HSP90 chaperone/DNA topoisomerase II/histidine kinase"/>
    <property type="match status" value="1"/>
</dbReference>
<dbReference type="InterPro" id="IPR001789">
    <property type="entry name" value="Sig_transdc_resp-reg_receiver"/>
</dbReference>
<dbReference type="FunFam" id="1.10.287.130:FF:000002">
    <property type="entry name" value="Two-component osmosensing histidine kinase"/>
    <property type="match status" value="1"/>
</dbReference>
<feature type="transmembrane region" description="Helical" evidence="15">
    <location>
        <begin position="20"/>
        <end position="42"/>
    </location>
</feature>
<dbReference type="InterPro" id="IPR003660">
    <property type="entry name" value="HAMP_dom"/>
</dbReference>
<dbReference type="GO" id="GO:0005524">
    <property type="term" value="F:ATP binding"/>
    <property type="evidence" value="ECO:0007669"/>
    <property type="project" value="UniProtKB-KW"/>
</dbReference>
<dbReference type="InterPro" id="IPR011006">
    <property type="entry name" value="CheY-like_superfamily"/>
</dbReference>
<dbReference type="InterPro" id="IPR003594">
    <property type="entry name" value="HATPase_dom"/>
</dbReference>
<dbReference type="FunFam" id="3.30.565.10:FF:000010">
    <property type="entry name" value="Sensor histidine kinase RcsC"/>
    <property type="match status" value="1"/>
</dbReference>
<dbReference type="InterPro" id="IPR004358">
    <property type="entry name" value="Sig_transdc_His_kin-like_C"/>
</dbReference>
<dbReference type="PATRIC" id="fig|320778.3.peg.1869"/>
<keyword evidence="20" id="KW-1185">Reference proteome</keyword>
<dbReference type="PROSITE" id="PS50885">
    <property type="entry name" value="HAMP"/>
    <property type="match status" value="1"/>
</dbReference>
<feature type="transmembrane region" description="Helical" evidence="15">
    <location>
        <begin position="152"/>
        <end position="175"/>
    </location>
</feature>
<dbReference type="Gene3D" id="1.10.287.130">
    <property type="match status" value="1"/>
</dbReference>
<sequence length="818" mass="91840">MDKTLQPSHKKRSLSLSKQLLLWITLLSVLFTVLTTGLSLYVDYQQELNEIQKRFDEIEKSYLSSLTASLWVEDREQLKTQAEGIMKLPSISYLRINDGFDDIVELGKPFTSAMLEHEWRMTHTAINRTYELGKIIIHSDLSVVYQNLWNKFLLLLIGQTLQIFVLSVFILLVTYRLVVKPLTDMSHAVTQFDEKNVPTPLTLPHRWFRDEISILARQYNKSVNQIRENYQQLEEARKYAEEANLKKSEFLANMSHEIRTPMNGIIGLSGLMRDMDMPAEQKEYINMLHTSSLSLLDLINDILDFSKIEAGRLELESMPLNLFELNKEVESLFKVRAAEKGLALRCTVDKQVSPLLMGDATKLRQILNNLISNAVKFTASGYVHLHIQHLEELQDSHRIQFEVIDSGIGVPEEMHEAIFEKFRQADGSTTRKYGGTGLGLAICREMVWLMGGELKIVSSAGKGSRFYFVLDLAKNVSHQVADDRDVLNGLRVLLVDDSMLNMRITSSQLNAFGATAVSCDDAACAAGMVNEAIVANAPFDIVIIDKVMPEMDGFQLAHQLKTTFGENCPKMMMISAAPDVGDDKRAREVGVGGFLARPYKESNLKWAVQQLAAFRTQSLSPATLHNDNDSATQVPATPKPSETTPEGYFRSLLNEPGMPILTETNPQESPVHSSAGIDRAEKTNEQPVLVKTSVMVVEDTMINQKVSKMMLEKLGAEVTIAENGQEAIEAFKRAHFDLIFMDCQMPVLDGFEATKAIRLLEKEGEHIPIVALTANVMKEERDKCLAAGMDDFVSKPVSQTTLRQKLIQYTPGKVVTTD</sequence>
<dbReference type="CDD" id="cd00082">
    <property type="entry name" value="HisKA"/>
    <property type="match status" value="1"/>
</dbReference>
<evidence type="ECO:0000256" key="11">
    <source>
        <dbReference type="ARBA" id="ARBA00068150"/>
    </source>
</evidence>
<dbReference type="Gene3D" id="6.10.340.10">
    <property type="match status" value="1"/>
</dbReference>
<dbReference type="Pfam" id="PF00512">
    <property type="entry name" value="HisKA"/>
    <property type="match status" value="1"/>
</dbReference>
<dbReference type="PROSITE" id="PS50109">
    <property type="entry name" value="HIS_KIN"/>
    <property type="match status" value="1"/>
</dbReference>
<dbReference type="InterPro" id="IPR003661">
    <property type="entry name" value="HisK_dim/P_dom"/>
</dbReference>
<evidence type="ECO:0000256" key="5">
    <source>
        <dbReference type="ARBA" id="ARBA00022679"/>
    </source>
</evidence>
<evidence type="ECO:0000259" key="18">
    <source>
        <dbReference type="PROSITE" id="PS50885"/>
    </source>
</evidence>
<dbReference type="STRING" id="320778.ABT57_08620"/>
<accession>A0A0J1HG17</accession>
<dbReference type="AlphaFoldDB" id="A0A0J1HG17"/>
<evidence type="ECO:0000256" key="15">
    <source>
        <dbReference type="SAM" id="Phobius"/>
    </source>
</evidence>
<feature type="domain" description="Histidine kinase" evidence="16">
    <location>
        <begin position="253"/>
        <end position="474"/>
    </location>
</feature>
<evidence type="ECO:0000256" key="1">
    <source>
        <dbReference type="ARBA" id="ARBA00000085"/>
    </source>
</evidence>
<keyword evidence="5" id="KW-0808">Transferase</keyword>
<gene>
    <name evidence="19" type="ORF">ABT57_08620</name>
</gene>
<keyword evidence="6" id="KW-0547">Nucleotide-binding</keyword>
<dbReference type="GO" id="GO:0000155">
    <property type="term" value="F:phosphorelay sensor kinase activity"/>
    <property type="evidence" value="ECO:0007669"/>
    <property type="project" value="InterPro"/>
</dbReference>
<dbReference type="InterPro" id="IPR033414">
    <property type="entry name" value="Sensor_dom"/>
</dbReference>
<feature type="domain" description="Response regulatory" evidence="17">
    <location>
        <begin position="491"/>
        <end position="612"/>
    </location>
</feature>
<dbReference type="EMBL" id="LDOU01000006">
    <property type="protein sequence ID" value="KLV10576.1"/>
    <property type="molecule type" value="Genomic_DNA"/>
</dbReference>
<dbReference type="PANTHER" id="PTHR45339:SF1">
    <property type="entry name" value="HYBRID SIGNAL TRANSDUCTION HISTIDINE KINASE J"/>
    <property type="match status" value="1"/>
</dbReference>
<dbReference type="SMART" id="SM00388">
    <property type="entry name" value="HisKA"/>
    <property type="match status" value="1"/>
</dbReference>
<keyword evidence="4 12" id="KW-0597">Phosphoprotein</keyword>
<proteinExistence type="predicted"/>
<dbReference type="SUPFAM" id="SSF47384">
    <property type="entry name" value="Homodimeric domain of signal transducing histidine kinase"/>
    <property type="match status" value="1"/>
</dbReference>
<dbReference type="Pfam" id="PF17149">
    <property type="entry name" value="CHASE5"/>
    <property type="match status" value="1"/>
</dbReference>
<keyword evidence="15" id="KW-0812">Transmembrane</keyword>
<evidence type="ECO:0000256" key="8">
    <source>
        <dbReference type="ARBA" id="ARBA00022840"/>
    </source>
</evidence>
<feature type="modified residue" description="4-aspartylphosphate" evidence="12">
    <location>
        <position position="742"/>
    </location>
</feature>
<keyword evidence="13" id="KW-0175">Coiled coil</keyword>
<comment type="subcellular location">
    <subcellularLocation>
        <location evidence="2">Membrane</location>
    </subcellularLocation>
</comment>
<dbReference type="GO" id="GO:0016020">
    <property type="term" value="C:membrane"/>
    <property type="evidence" value="ECO:0007669"/>
    <property type="project" value="UniProtKB-SubCell"/>
</dbReference>
<evidence type="ECO:0000313" key="19">
    <source>
        <dbReference type="EMBL" id="KLV10576.1"/>
    </source>
</evidence>
<protein>
    <recommendedName>
        <fullName evidence="11">Sensory/regulatory protein RpfC</fullName>
        <ecNumber evidence="3">2.7.13.3</ecNumber>
    </recommendedName>
</protein>
<dbReference type="Proteomes" id="UP000035909">
    <property type="component" value="Unassembled WGS sequence"/>
</dbReference>
<reference evidence="19 20" key="1">
    <citation type="submission" date="2015-05" db="EMBL/GenBank/DDBJ databases">
        <title>Photobacterium galathea sp. nov.</title>
        <authorList>
            <person name="Machado H."/>
            <person name="Gram L."/>
        </authorList>
    </citation>
    <scope>NUCLEOTIDE SEQUENCE [LARGE SCALE GENOMIC DNA]</scope>
    <source>
        <strain evidence="19 20">DSM 22954</strain>
    </source>
</reference>
<dbReference type="PROSITE" id="PS50110">
    <property type="entry name" value="RESPONSE_REGULATORY"/>
    <property type="match status" value="2"/>
</dbReference>
<feature type="modified residue" description="4-aspartylphosphate" evidence="12">
    <location>
        <position position="545"/>
    </location>
</feature>
<comment type="caution">
    <text evidence="19">The sequence shown here is derived from an EMBL/GenBank/DDBJ whole genome shotgun (WGS) entry which is preliminary data.</text>
</comment>
<evidence type="ECO:0000313" key="20">
    <source>
        <dbReference type="Proteomes" id="UP000035909"/>
    </source>
</evidence>
<evidence type="ECO:0000259" key="17">
    <source>
        <dbReference type="PROSITE" id="PS50110"/>
    </source>
</evidence>
<dbReference type="OrthoDB" id="9810730at2"/>